<dbReference type="EMBL" id="PFBP01000046">
    <property type="protein sequence ID" value="PIT89633.1"/>
    <property type="molecule type" value="Genomic_DNA"/>
</dbReference>
<protein>
    <recommendedName>
        <fullName evidence="3">SprT-like domain-containing protein</fullName>
    </recommendedName>
</protein>
<organism evidence="1 2">
    <name type="scientific">Candidatus Kuenenbacteria bacterium CG10_big_fil_rev_8_21_14_0_10_36_11</name>
    <dbReference type="NCBI Taxonomy" id="1974618"/>
    <lineage>
        <taxon>Bacteria</taxon>
        <taxon>Candidatus Kueneniibacteriota</taxon>
    </lineage>
</organism>
<gene>
    <name evidence="1" type="ORF">COU23_02890</name>
</gene>
<reference evidence="2" key="1">
    <citation type="submission" date="2017-09" db="EMBL/GenBank/DDBJ databases">
        <title>Depth-based differentiation of microbial function through sediment-hosted aquifers and enrichment of novel symbionts in the deep terrestrial subsurface.</title>
        <authorList>
            <person name="Probst A.J."/>
            <person name="Ladd B."/>
            <person name="Jarett J.K."/>
            <person name="Geller-Mcgrath D.E."/>
            <person name="Sieber C.M.K."/>
            <person name="Emerson J.B."/>
            <person name="Anantharaman K."/>
            <person name="Thomas B.C."/>
            <person name="Malmstrom R."/>
            <person name="Stieglmeier M."/>
            <person name="Klingl A."/>
            <person name="Woyke T."/>
            <person name="Ryan C.M."/>
            <person name="Banfield J.F."/>
        </authorList>
    </citation>
    <scope>NUCLEOTIDE SEQUENCE [LARGE SCALE GENOMIC DNA]</scope>
</reference>
<proteinExistence type="predicted"/>
<sequence length="137" mass="16538">MTKENNHEENIQLIFSRLRDIFNLKDFQFKTMQRQIDSDGRGIINLKKSYVLAHTNLKTKSITIDIYTPRHRKPKSLKSVLNILAHEISHHQKPPFRQIWHRRIIARQHYPEFYSQVNKNIEKIKKDEVLKKFYSQA</sequence>
<accession>A0A2M6WA06</accession>
<dbReference type="Proteomes" id="UP000231464">
    <property type="component" value="Unassembled WGS sequence"/>
</dbReference>
<name>A0A2M6WA06_9BACT</name>
<comment type="caution">
    <text evidence="1">The sequence shown here is derived from an EMBL/GenBank/DDBJ whole genome shotgun (WGS) entry which is preliminary data.</text>
</comment>
<evidence type="ECO:0000313" key="1">
    <source>
        <dbReference type="EMBL" id="PIT89633.1"/>
    </source>
</evidence>
<evidence type="ECO:0000313" key="2">
    <source>
        <dbReference type="Proteomes" id="UP000231464"/>
    </source>
</evidence>
<dbReference type="AlphaFoldDB" id="A0A2M6WA06"/>
<evidence type="ECO:0008006" key="3">
    <source>
        <dbReference type="Google" id="ProtNLM"/>
    </source>
</evidence>